<dbReference type="Proteomes" id="UP001205486">
    <property type="component" value="Unassembled WGS sequence"/>
</dbReference>
<organism evidence="1 2">
    <name type="scientific">Nitrobacter winogradskyi</name>
    <name type="common">Nitrobacter agilis</name>
    <dbReference type="NCBI Taxonomy" id="913"/>
    <lineage>
        <taxon>Bacteria</taxon>
        <taxon>Pseudomonadati</taxon>
        <taxon>Pseudomonadota</taxon>
        <taxon>Alphaproteobacteria</taxon>
        <taxon>Hyphomicrobiales</taxon>
        <taxon>Nitrobacteraceae</taxon>
        <taxon>Nitrobacter</taxon>
    </lineage>
</organism>
<proteinExistence type="predicted"/>
<accession>A0ACC6APQ8</accession>
<protein>
    <submittedName>
        <fullName evidence="1">Uncharacterized protein</fullName>
    </submittedName>
</protein>
<comment type="caution">
    <text evidence="1">The sequence shown here is derived from an EMBL/GenBank/DDBJ whole genome shotgun (WGS) entry which is preliminary data.</text>
</comment>
<reference evidence="1" key="1">
    <citation type="submission" date="2022-03" db="EMBL/GenBank/DDBJ databases">
        <title>Interactions between chemoautotrophic and heterotrophic bacteria.</title>
        <authorList>
            <person name="Santoro A."/>
        </authorList>
    </citation>
    <scope>NUCLEOTIDE SEQUENCE</scope>
    <source>
        <strain evidence="1">Nb-106</strain>
    </source>
</reference>
<sequence>MTAILELGPVADGGDNRSRRLGAVALDLCDALAHLTVVEHRIDLPVEDDDAAFTLFLDDGRVCMSNNAAECGLRGIALGRESWLFCGSDRGGQRAATMFPGGGSWWRAR</sequence>
<name>A0ACC6APQ8_NITWI</name>
<keyword evidence="2" id="KW-1185">Reference proteome</keyword>
<dbReference type="EMBL" id="JALJZS010000005">
    <property type="protein sequence ID" value="MCP2001266.1"/>
    <property type="molecule type" value="Genomic_DNA"/>
</dbReference>
<evidence type="ECO:0000313" key="2">
    <source>
        <dbReference type="Proteomes" id="UP001205486"/>
    </source>
</evidence>
<evidence type="ECO:0000313" key="1">
    <source>
        <dbReference type="EMBL" id="MCP2001266.1"/>
    </source>
</evidence>
<gene>
    <name evidence="1" type="ORF">J2S34_003752</name>
</gene>